<keyword evidence="2" id="KW-0472">Membrane</keyword>
<organism evidence="3 4">
    <name type="scientific">Vermiconidia calcicola</name>
    <dbReference type="NCBI Taxonomy" id="1690605"/>
    <lineage>
        <taxon>Eukaryota</taxon>
        <taxon>Fungi</taxon>
        <taxon>Dikarya</taxon>
        <taxon>Ascomycota</taxon>
        <taxon>Pezizomycotina</taxon>
        <taxon>Dothideomycetes</taxon>
        <taxon>Dothideomycetidae</taxon>
        <taxon>Mycosphaerellales</taxon>
        <taxon>Extremaceae</taxon>
        <taxon>Vermiconidia</taxon>
    </lineage>
</organism>
<evidence type="ECO:0000256" key="1">
    <source>
        <dbReference type="SAM" id="MobiDB-lite"/>
    </source>
</evidence>
<dbReference type="Pfam" id="PF14087">
    <property type="entry name" value="DUF4267"/>
    <property type="match status" value="1"/>
</dbReference>
<feature type="region of interest" description="Disordered" evidence="1">
    <location>
        <begin position="45"/>
        <end position="95"/>
    </location>
</feature>
<evidence type="ECO:0000313" key="3">
    <source>
        <dbReference type="EMBL" id="KAK5541221.1"/>
    </source>
</evidence>
<evidence type="ECO:0000256" key="2">
    <source>
        <dbReference type="SAM" id="Phobius"/>
    </source>
</evidence>
<dbReference type="AlphaFoldDB" id="A0AAV9QHR6"/>
<dbReference type="InterPro" id="IPR025363">
    <property type="entry name" value="DUF4267"/>
</dbReference>
<dbReference type="EMBL" id="JAXLQG010000004">
    <property type="protein sequence ID" value="KAK5541221.1"/>
    <property type="molecule type" value="Genomic_DNA"/>
</dbReference>
<feature type="transmembrane region" description="Helical" evidence="2">
    <location>
        <begin position="101"/>
        <end position="122"/>
    </location>
</feature>
<feature type="transmembrane region" description="Helical" evidence="2">
    <location>
        <begin position="128"/>
        <end position="146"/>
    </location>
</feature>
<proteinExistence type="predicted"/>
<comment type="caution">
    <text evidence="3">The sequence shown here is derived from an EMBL/GenBank/DDBJ whole genome shotgun (WGS) entry which is preliminary data.</text>
</comment>
<evidence type="ECO:0000313" key="4">
    <source>
        <dbReference type="Proteomes" id="UP001345827"/>
    </source>
</evidence>
<protein>
    <submittedName>
        <fullName evidence="3">Uncharacterized protein</fullName>
    </submittedName>
</protein>
<feature type="transmembrane region" description="Helical" evidence="2">
    <location>
        <begin position="6"/>
        <end position="27"/>
    </location>
</feature>
<reference evidence="3 4" key="1">
    <citation type="submission" date="2023-06" db="EMBL/GenBank/DDBJ databases">
        <title>Black Yeasts Isolated from many extreme environments.</title>
        <authorList>
            <person name="Coleine C."/>
            <person name="Stajich J.E."/>
            <person name="Selbmann L."/>
        </authorList>
    </citation>
    <scope>NUCLEOTIDE SEQUENCE [LARGE SCALE GENOMIC DNA]</scope>
    <source>
        <strain evidence="3 4">CCFEE 5887</strain>
    </source>
</reference>
<keyword evidence="2" id="KW-1133">Transmembrane helix</keyword>
<gene>
    <name evidence="3" type="ORF">LTR25_002998</name>
</gene>
<sequence>MDPLTVLSYIAHLTTLFVGLISIAAGLRSLLKPADFATSFGLPPSPSRSPAWLPVSHQHDRKPSLEKQTQAQSESKHVVSDSQSSSEPHHYRPETQINNPFIPVVGVRNIALGLSILAFNLLNDTRTTGVLLLCNLVSMAGDTVICHRQGSKGSAMPHLVASLVFAGLGGYMVLREQC</sequence>
<keyword evidence="2" id="KW-0812">Transmembrane</keyword>
<name>A0AAV9QHR6_9PEZI</name>
<feature type="transmembrane region" description="Helical" evidence="2">
    <location>
        <begin position="158"/>
        <end position="174"/>
    </location>
</feature>
<accession>A0AAV9QHR6</accession>
<dbReference type="Proteomes" id="UP001345827">
    <property type="component" value="Unassembled WGS sequence"/>
</dbReference>
<keyword evidence="4" id="KW-1185">Reference proteome</keyword>